<evidence type="ECO:0000313" key="2">
    <source>
        <dbReference type="Proteomes" id="UP000295633"/>
    </source>
</evidence>
<sequence>MDFEDAASRIESRAALLRNGVTRRDISTGGVHRIARGGFVPHEAWAEAWPNERHLLQVAAFEERRRGGPVVYSHLTAAILHGLPLWGAAPARVHLSGSHHNGAVTRGAPLVSRHRCAIPDADVAAVGRLTATSLARTLADVLRTAPVATAIVMADAAMRRVAGDDSRRAYDSDAADALRGAVARRLRPGARGVCQAREVLDLADGRSESPGESVSRWRLHELGFAPPRLQVRIPGPGPGAYFVDFGLDDADVWGEYDGEVKYRVEEMRRGAALDELISAEKAREDWIRGVTGRRLVRWSTADIRTTAALRTKLAHFRVFPTPSRGLSHR</sequence>
<comment type="caution">
    <text evidence="1">The sequence shown here is derived from an EMBL/GenBank/DDBJ whole genome shotgun (WGS) entry which is preliminary data.</text>
</comment>
<evidence type="ECO:0000313" key="1">
    <source>
        <dbReference type="EMBL" id="TDL46256.1"/>
    </source>
</evidence>
<name>A0A4R5YLW5_9MICO</name>
<reference evidence="1 2" key="1">
    <citation type="submission" date="2019-03" db="EMBL/GenBank/DDBJ databases">
        <title>Genome Sequencing and Assembly of Various Microbes Isolated from Partially Reclaimed Soil and Acid Mine Drainage (AMD) Site.</title>
        <authorList>
            <person name="Steinbock B."/>
            <person name="Bechtold R."/>
            <person name="Sevigny J.L."/>
            <person name="Thomas D."/>
            <person name="Cuthill L.R."/>
            <person name="Aveiro Johannsen E.J."/>
            <person name="Thomas K."/>
            <person name="Ghosh A."/>
        </authorList>
    </citation>
    <scope>NUCLEOTIDE SEQUENCE [LARGE SCALE GENOMIC DNA]</scope>
    <source>
        <strain evidence="1 2">F-B2</strain>
    </source>
</reference>
<accession>A0A4R5YLW5</accession>
<dbReference type="RefSeq" id="WP_133399247.1">
    <property type="nucleotide sequence ID" value="NZ_SMZX01000001.1"/>
</dbReference>
<protein>
    <recommendedName>
        <fullName evidence="3">Transcriptional regulator, AbiEi antitoxin, Type IV TA system</fullName>
    </recommendedName>
</protein>
<dbReference type="Proteomes" id="UP000295633">
    <property type="component" value="Unassembled WGS sequence"/>
</dbReference>
<proteinExistence type="predicted"/>
<dbReference type="AlphaFoldDB" id="A0A4R5YLW5"/>
<evidence type="ECO:0008006" key="3">
    <source>
        <dbReference type="Google" id="ProtNLM"/>
    </source>
</evidence>
<dbReference type="EMBL" id="SMZX01000001">
    <property type="protein sequence ID" value="TDL46256.1"/>
    <property type="molecule type" value="Genomic_DNA"/>
</dbReference>
<gene>
    <name evidence="1" type="ORF">E2R54_07480</name>
</gene>
<organism evidence="1 2">
    <name type="scientific">Microbacterium oleivorans</name>
    <dbReference type="NCBI Taxonomy" id="273677"/>
    <lineage>
        <taxon>Bacteria</taxon>
        <taxon>Bacillati</taxon>
        <taxon>Actinomycetota</taxon>
        <taxon>Actinomycetes</taxon>
        <taxon>Micrococcales</taxon>
        <taxon>Microbacteriaceae</taxon>
        <taxon>Microbacterium</taxon>
    </lineage>
</organism>